<proteinExistence type="predicted"/>
<keyword evidence="4" id="KW-1185">Reference proteome</keyword>
<dbReference type="SUPFAM" id="SSF56399">
    <property type="entry name" value="ADP-ribosylation"/>
    <property type="match status" value="1"/>
</dbReference>
<evidence type="ECO:0000313" key="2">
    <source>
        <dbReference type="EMBL" id="CAE8663070.1"/>
    </source>
</evidence>
<dbReference type="Gene3D" id="3.90.176.10">
    <property type="entry name" value="Toxin ADP-ribosyltransferase, Chain A, domain 1"/>
    <property type="match status" value="1"/>
</dbReference>
<gene>
    <name evidence="1" type="ORF">PGLA1383_LOCUS11598</name>
    <name evidence="2" type="ORF">PGLA2088_LOCUS15143</name>
</gene>
<protein>
    <recommendedName>
        <fullName evidence="5">NAD(+)--protein-arginine ADP-ribosyltransferase</fullName>
    </recommendedName>
</protein>
<evidence type="ECO:0000313" key="3">
    <source>
        <dbReference type="Proteomes" id="UP000626109"/>
    </source>
</evidence>
<dbReference type="EMBL" id="CAJNNV010006025">
    <property type="protein sequence ID" value="CAE8592984.1"/>
    <property type="molecule type" value="Genomic_DNA"/>
</dbReference>
<name>A0A813J3U3_POLGL</name>
<evidence type="ECO:0008006" key="5">
    <source>
        <dbReference type="Google" id="ProtNLM"/>
    </source>
</evidence>
<reference evidence="2" key="1">
    <citation type="submission" date="2021-02" db="EMBL/GenBank/DDBJ databases">
        <authorList>
            <person name="Dougan E. K."/>
            <person name="Rhodes N."/>
            <person name="Thang M."/>
            <person name="Chan C."/>
        </authorList>
    </citation>
    <scope>NUCLEOTIDE SEQUENCE</scope>
</reference>
<dbReference type="AlphaFoldDB" id="A0A813J3U3"/>
<dbReference type="OrthoDB" id="417034at2759"/>
<sequence length="305" mass="33511">MQQTMVPVGEATAQPHLADEDLQVLVASAYQSADRLAPPQACVDGEGEPDIEVFERLDKWKRCDREVGEFLVCQQNTSRAKYNGFPSTLEVGIAQGLTSHEVAALFGWTTGDFRFINPIARGLQEVTFEDYPNAATKVLCSLTRHEVLPYVQLISSALRKLPACPGQRLWRGHRRAVPSELGTVLVLRGFTSASYDRDESIRFAAQVNAGKSVKRTLIAFEEHFSGRSIAKLSARRREAEVLFPLDTRFQVVAGPVASEADSDELSAVQSAVEEMRATLPEADIRIVYLREVSADAVASSECAAL</sequence>
<dbReference type="Proteomes" id="UP000654075">
    <property type="component" value="Unassembled WGS sequence"/>
</dbReference>
<organism evidence="2 3">
    <name type="scientific">Polarella glacialis</name>
    <name type="common">Dinoflagellate</name>
    <dbReference type="NCBI Taxonomy" id="89957"/>
    <lineage>
        <taxon>Eukaryota</taxon>
        <taxon>Sar</taxon>
        <taxon>Alveolata</taxon>
        <taxon>Dinophyceae</taxon>
        <taxon>Suessiales</taxon>
        <taxon>Suessiaceae</taxon>
        <taxon>Polarella</taxon>
    </lineage>
</organism>
<evidence type="ECO:0000313" key="1">
    <source>
        <dbReference type="EMBL" id="CAE8592984.1"/>
    </source>
</evidence>
<comment type="caution">
    <text evidence="2">The sequence shown here is derived from an EMBL/GenBank/DDBJ whole genome shotgun (WGS) entry which is preliminary data.</text>
</comment>
<evidence type="ECO:0000313" key="4">
    <source>
        <dbReference type="Proteomes" id="UP000654075"/>
    </source>
</evidence>
<dbReference type="PROSITE" id="PS51996">
    <property type="entry name" value="TR_MART"/>
    <property type="match status" value="1"/>
</dbReference>
<dbReference type="EMBL" id="CAJNNW010018541">
    <property type="protein sequence ID" value="CAE8663070.1"/>
    <property type="molecule type" value="Genomic_DNA"/>
</dbReference>
<accession>A0A813J3U3</accession>
<dbReference type="Proteomes" id="UP000626109">
    <property type="component" value="Unassembled WGS sequence"/>
</dbReference>